<dbReference type="SUPFAM" id="SSF49879">
    <property type="entry name" value="SMAD/FHA domain"/>
    <property type="match status" value="1"/>
</dbReference>
<evidence type="ECO:0000256" key="1">
    <source>
        <dbReference type="SAM" id="MobiDB-lite"/>
    </source>
</evidence>
<evidence type="ECO:0000313" key="4">
    <source>
        <dbReference type="Proteomes" id="UP001314170"/>
    </source>
</evidence>
<feature type="region of interest" description="Disordered" evidence="1">
    <location>
        <begin position="82"/>
        <end position="128"/>
    </location>
</feature>
<dbReference type="InterPro" id="IPR000253">
    <property type="entry name" value="FHA_dom"/>
</dbReference>
<sequence>MEPPMLKLTTVRGPREDAGIPSKHLVIVSESGKWSLQDFNSFNGTTLNSTFLSPNKSFDLCDCDTVKLGELTSILVQFSVHKGTSQLRRNPRRHVTGSSKVGSVATNRSRRVNEEEGKNAETREEENV</sequence>
<dbReference type="Gene3D" id="2.60.200.20">
    <property type="match status" value="1"/>
</dbReference>
<evidence type="ECO:0000313" key="3">
    <source>
        <dbReference type="EMBL" id="CAK7347094.1"/>
    </source>
</evidence>
<name>A0AAV1S6I6_9ROSI</name>
<comment type="caution">
    <text evidence="3">The sequence shown here is derived from an EMBL/GenBank/DDBJ whole genome shotgun (WGS) entry which is preliminary data.</text>
</comment>
<keyword evidence="4" id="KW-1185">Reference proteome</keyword>
<dbReference type="Pfam" id="PF00498">
    <property type="entry name" value="FHA"/>
    <property type="match status" value="1"/>
</dbReference>
<feature type="compositionally biased region" description="Polar residues" evidence="1">
    <location>
        <begin position="96"/>
        <end position="107"/>
    </location>
</feature>
<dbReference type="InterPro" id="IPR008984">
    <property type="entry name" value="SMAD_FHA_dom_sf"/>
</dbReference>
<evidence type="ECO:0000259" key="2">
    <source>
        <dbReference type="PROSITE" id="PS50006"/>
    </source>
</evidence>
<protein>
    <recommendedName>
        <fullName evidence="2">FHA domain-containing protein</fullName>
    </recommendedName>
</protein>
<gene>
    <name evidence="3" type="ORF">DCAF_LOCUS19776</name>
</gene>
<organism evidence="3 4">
    <name type="scientific">Dovyalis caffra</name>
    <dbReference type="NCBI Taxonomy" id="77055"/>
    <lineage>
        <taxon>Eukaryota</taxon>
        <taxon>Viridiplantae</taxon>
        <taxon>Streptophyta</taxon>
        <taxon>Embryophyta</taxon>
        <taxon>Tracheophyta</taxon>
        <taxon>Spermatophyta</taxon>
        <taxon>Magnoliopsida</taxon>
        <taxon>eudicotyledons</taxon>
        <taxon>Gunneridae</taxon>
        <taxon>Pentapetalae</taxon>
        <taxon>rosids</taxon>
        <taxon>fabids</taxon>
        <taxon>Malpighiales</taxon>
        <taxon>Salicaceae</taxon>
        <taxon>Flacourtieae</taxon>
        <taxon>Dovyalis</taxon>
    </lineage>
</organism>
<dbReference type="PROSITE" id="PS50006">
    <property type="entry name" value="FHA_DOMAIN"/>
    <property type="match status" value="1"/>
</dbReference>
<dbReference type="Proteomes" id="UP001314170">
    <property type="component" value="Unassembled WGS sequence"/>
</dbReference>
<feature type="compositionally biased region" description="Basic and acidic residues" evidence="1">
    <location>
        <begin position="111"/>
        <end position="128"/>
    </location>
</feature>
<feature type="domain" description="FHA" evidence="2">
    <location>
        <begin position="20"/>
        <end position="52"/>
    </location>
</feature>
<accession>A0AAV1S6I6</accession>
<dbReference type="EMBL" id="CAWUPB010001173">
    <property type="protein sequence ID" value="CAK7347094.1"/>
    <property type="molecule type" value="Genomic_DNA"/>
</dbReference>
<reference evidence="3 4" key="1">
    <citation type="submission" date="2024-01" db="EMBL/GenBank/DDBJ databases">
        <authorList>
            <person name="Waweru B."/>
        </authorList>
    </citation>
    <scope>NUCLEOTIDE SEQUENCE [LARGE SCALE GENOMIC DNA]</scope>
</reference>
<proteinExistence type="predicted"/>
<dbReference type="AlphaFoldDB" id="A0AAV1S6I6"/>